<feature type="region of interest" description="Disordered" evidence="3">
    <location>
        <begin position="521"/>
        <end position="560"/>
    </location>
</feature>
<feature type="region of interest" description="Disordered" evidence="3">
    <location>
        <begin position="29"/>
        <end position="110"/>
    </location>
</feature>
<feature type="region of interest" description="Disordered" evidence="3">
    <location>
        <begin position="139"/>
        <end position="194"/>
    </location>
</feature>
<feature type="coiled-coil region" evidence="2">
    <location>
        <begin position="228"/>
        <end position="340"/>
    </location>
</feature>
<feature type="coiled-coil region" evidence="2">
    <location>
        <begin position="440"/>
        <end position="516"/>
    </location>
</feature>
<dbReference type="PANTHER" id="PTHR16127">
    <property type="entry name" value="TAXILIN"/>
    <property type="match status" value="1"/>
</dbReference>
<dbReference type="GO" id="GO:0019905">
    <property type="term" value="F:syntaxin binding"/>
    <property type="evidence" value="ECO:0007669"/>
    <property type="project" value="InterPro"/>
</dbReference>
<feature type="compositionally biased region" description="Low complexity" evidence="3">
    <location>
        <begin position="173"/>
        <end position="184"/>
    </location>
</feature>
<feature type="compositionally biased region" description="Polar residues" evidence="3">
    <location>
        <begin position="29"/>
        <end position="40"/>
    </location>
</feature>
<evidence type="ECO:0000256" key="3">
    <source>
        <dbReference type="SAM" id="MobiDB-lite"/>
    </source>
</evidence>
<dbReference type="Proteomes" id="UP001178461">
    <property type="component" value="Chromosome 3"/>
</dbReference>
<dbReference type="EMBL" id="OX395128">
    <property type="protein sequence ID" value="CAI5770205.1"/>
    <property type="molecule type" value="Genomic_DNA"/>
</dbReference>
<feature type="compositionally biased region" description="Basic and acidic residues" evidence="3">
    <location>
        <begin position="185"/>
        <end position="194"/>
    </location>
</feature>
<protein>
    <submittedName>
        <fullName evidence="4">Betabeta-taxilin</fullName>
    </submittedName>
</protein>
<gene>
    <name evidence="4" type="ORF">PODLI_1B029779</name>
</gene>
<feature type="compositionally biased region" description="Basic and acidic residues" evidence="3">
    <location>
        <begin position="84"/>
        <end position="93"/>
    </location>
</feature>
<feature type="compositionally biased region" description="Acidic residues" evidence="3">
    <location>
        <begin position="525"/>
        <end position="538"/>
    </location>
</feature>
<proteinExistence type="inferred from homology"/>
<comment type="similarity">
    <text evidence="1">Belongs to the taxilin family.</text>
</comment>
<accession>A0AA35K2A8</accession>
<evidence type="ECO:0000256" key="2">
    <source>
        <dbReference type="SAM" id="Coils"/>
    </source>
</evidence>
<dbReference type="Pfam" id="PF09728">
    <property type="entry name" value="Taxilin"/>
    <property type="match status" value="1"/>
</dbReference>
<reference evidence="4" key="1">
    <citation type="submission" date="2022-12" db="EMBL/GenBank/DDBJ databases">
        <authorList>
            <person name="Alioto T."/>
            <person name="Alioto T."/>
            <person name="Gomez Garrido J."/>
        </authorList>
    </citation>
    <scope>NUCLEOTIDE SEQUENCE</scope>
</reference>
<dbReference type="PROSITE" id="PS51257">
    <property type="entry name" value="PROKAR_LIPOPROTEIN"/>
    <property type="match status" value="1"/>
</dbReference>
<feature type="compositionally biased region" description="Polar residues" evidence="3">
    <location>
        <begin position="642"/>
        <end position="652"/>
    </location>
</feature>
<evidence type="ECO:0000256" key="1">
    <source>
        <dbReference type="ARBA" id="ARBA00009550"/>
    </source>
</evidence>
<evidence type="ECO:0000313" key="5">
    <source>
        <dbReference type="Proteomes" id="UP001178461"/>
    </source>
</evidence>
<feature type="coiled-coil region" evidence="2">
    <location>
        <begin position="366"/>
        <end position="411"/>
    </location>
</feature>
<dbReference type="InterPro" id="IPR026183">
    <property type="entry name" value="Taxilin_fam"/>
</dbReference>
<feature type="compositionally biased region" description="Acidic residues" evidence="3">
    <location>
        <begin position="155"/>
        <end position="166"/>
    </location>
</feature>
<organism evidence="4 5">
    <name type="scientific">Podarcis lilfordi</name>
    <name type="common">Lilford's wall lizard</name>
    <dbReference type="NCBI Taxonomy" id="74358"/>
    <lineage>
        <taxon>Eukaryota</taxon>
        <taxon>Metazoa</taxon>
        <taxon>Chordata</taxon>
        <taxon>Craniata</taxon>
        <taxon>Vertebrata</taxon>
        <taxon>Euteleostomi</taxon>
        <taxon>Lepidosauria</taxon>
        <taxon>Squamata</taxon>
        <taxon>Bifurcata</taxon>
        <taxon>Unidentata</taxon>
        <taxon>Episquamata</taxon>
        <taxon>Laterata</taxon>
        <taxon>Lacertibaenia</taxon>
        <taxon>Lacertidae</taxon>
        <taxon>Podarcis</taxon>
    </lineage>
</organism>
<evidence type="ECO:0000313" key="4">
    <source>
        <dbReference type="EMBL" id="CAI5770205.1"/>
    </source>
</evidence>
<feature type="region of interest" description="Disordered" evidence="3">
    <location>
        <begin position="642"/>
        <end position="668"/>
    </location>
</feature>
<keyword evidence="5" id="KW-1185">Reference proteome</keyword>
<dbReference type="AlphaFoldDB" id="A0AA35K2A8"/>
<dbReference type="PANTHER" id="PTHR16127:SF10">
    <property type="entry name" value="BETA-TAXILIN"/>
    <property type="match status" value="1"/>
</dbReference>
<name>A0AA35K2A8_9SAUR</name>
<sequence>MSAANPKVTGRFAAIHTCAGAAIAACTQQRLSQRPFSTSRRASRTDCGRNIPRMEPDQNGAGPQPDQQPPPPISSSEALPTENGLEKQSEKSPPRPLSPENAAHSQPEIKLCDISEELSRQLEDIIKTYGSAASLVEERNAKATTDRPEKGDSFNNEDGEYEDAHDEAEKEQAASGDASGSKESSSQKEQKLEKKILKGLGKEATLLMQHLNKLNTPEEKLEILFKKYAELLEEHRTEQKKLKYLQKRQTQLTKEKDQLQSEHSRAVLARSKLESLCRELQRHNKTLKEETLQRAREDEEKRKEITNHFQGTLNDIQGQIEQQSERNMKLCQENSELAEKLKSIIDQYEVREEHLDKIFKHRELQQKLVDAKLEQSQEVMKEAEERHQREKEYLLNQAAEWKLQAKMLKEQETVLQAQLALYSERFEEFQKTLTKSNEVFASFKQEMDKMTKKMKKLEKDTATWKARFENCNKALLDMIEEKAMRAKEYECFVVKIQRLENLCRALQDERNVLYKKIKDAKFPEEKEEEEEEEEEEEQPPTPQLSGQDDGLKNEASVSSSVADQAAAAELPATDENILKDLAAAFMVTHHEGMLPITANVDTPEALVATNVEMSEEPCSLQACGPVCPPEPLLPMPQDTENLSIQPAASTPTAEKHEGDTAKQLAQGHPVLQLLDADMEGVD</sequence>
<feature type="compositionally biased region" description="Basic and acidic residues" evidence="3">
    <location>
        <begin position="43"/>
        <end position="56"/>
    </location>
</feature>
<feature type="compositionally biased region" description="Basic and acidic residues" evidence="3">
    <location>
        <begin position="139"/>
        <end position="152"/>
    </location>
</feature>
<keyword evidence="2" id="KW-0175">Coiled coil</keyword>